<feature type="region of interest" description="Disordered" evidence="1">
    <location>
        <begin position="13"/>
        <end position="134"/>
    </location>
</feature>
<dbReference type="Pfam" id="PF01369">
    <property type="entry name" value="Sec7"/>
    <property type="match status" value="1"/>
</dbReference>
<feature type="compositionally biased region" description="Basic residues" evidence="1">
    <location>
        <begin position="73"/>
        <end position="84"/>
    </location>
</feature>
<gene>
    <name evidence="3" type="primary">SKDI16G3540</name>
    <name evidence="3" type="ORF">SKDI_16G3540</name>
</gene>
<evidence type="ECO:0000313" key="4">
    <source>
        <dbReference type="Proteomes" id="UP001162087"/>
    </source>
</evidence>
<dbReference type="RefSeq" id="XP_056085714.1">
    <property type="nucleotide sequence ID" value="XM_056231946.1"/>
</dbReference>
<feature type="region of interest" description="Disordered" evidence="1">
    <location>
        <begin position="326"/>
        <end position="404"/>
    </location>
</feature>
<dbReference type="InterPro" id="IPR000904">
    <property type="entry name" value="Sec7_dom"/>
</dbReference>
<dbReference type="GO" id="GO:0032012">
    <property type="term" value="P:regulation of ARF protein signal transduction"/>
    <property type="evidence" value="ECO:0007669"/>
    <property type="project" value="InterPro"/>
</dbReference>
<dbReference type="SUPFAM" id="SSF48425">
    <property type="entry name" value="Sec7 domain"/>
    <property type="match status" value="1"/>
</dbReference>
<dbReference type="InterPro" id="IPR023394">
    <property type="entry name" value="Sec7_C_sf"/>
</dbReference>
<dbReference type="CDD" id="cd00171">
    <property type="entry name" value="Sec7"/>
    <property type="match status" value="1"/>
</dbReference>
<feature type="compositionally biased region" description="Low complexity" evidence="1">
    <location>
        <begin position="340"/>
        <end position="356"/>
    </location>
</feature>
<dbReference type="GO" id="GO:0005085">
    <property type="term" value="F:guanyl-nucleotide exchange factor activity"/>
    <property type="evidence" value="ECO:0007669"/>
    <property type="project" value="InterPro"/>
</dbReference>
<dbReference type="InterPro" id="IPR001849">
    <property type="entry name" value="PH_domain"/>
</dbReference>
<dbReference type="PANTHER" id="PTHR10663:SF405">
    <property type="entry name" value="ARF GUANINE NUCLEOTIDE EXCHANGE FACTOR SYT1"/>
    <property type="match status" value="1"/>
</dbReference>
<feature type="region of interest" description="Disordered" evidence="1">
    <location>
        <begin position="686"/>
        <end position="718"/>
    </location>
</feature>
<organism evidence="3 4">
    <name type="scientific">Saccharomyces kudriavzevii (strain ATCC MYA-4449 / AS 2.2408 / CBS 8840 / NBRC 1802 / NCYC 2889)</name>
    <name type="common">Yeast</name>
    <dbReference type="NCBI Taxonomy" id="226230"/>
    <lineage>
        <taxon>Eukaryota</taxon>
        <taxon>Fungi</taxon>
        <taxon>Dikarya</taxon>
        <taxon>Ascomycota</taxon>
        <taxon>Saccharomycotina</taxon>
        <taxon>Saccharomycetes</taxon>
        <taxon>Saccharomycetales</taxon>
        <taxon>Saccharomycetaceae</taxon>
        <taxon>Saccharomyces</taxon>
    </lineage>
</organism>
<protein>
    <recommendedName>
        <fullName evidence="2">SEC7 domain-containing protein</fullName>
    </recommendedName>
</protein>
<dbReference type="EMBL" id="OX365911">
    <property type="protein sequence ID" value="CAI4053933.1"/>
    <property type="molecule type" value="Genomic_DNA"/>
</dbReference>
<feature type="region of interest" description="Disordered" evidence="1">
    <location>
        <begin position="256"/>
        <end position="297"/>
    </location>
</feature>
<feature type="compositionally biased region" description="Polar residues" evidence="1">
    <location>
        <begin position="327"/>
        <end position="339"/>
    </location>
</feature>
<feature type="region of interest" description="Disordered" evidence="1">
    <location>
        <begin position="951"/>
        <end position="1022"/>
    </location>
</feature>
<dbReference type="SMART" id="SM00233">
    <property type="entry name" value="PH"/>
    <property type="match status" value="1"/>
</dbReference>
<feature type="compositionally biased region" description="Basic and acidic residues" evidence="1">
    <location>
        <begin position="52"/>
        <end position="72"/>
    </location>
</feature>
<evidence type="ECO:0000256" key="1">
    <source>
        <dbReference type="SAM" id="MobiDB-lite"/>
    </source>
</evidence>
<reference evidence="3" key="1">
    <citation type="submission" date="2022-10" db="EMBL/GenBank/DDBJ databases">
        <authorList>
            <person name="Byrne P K."/>
        </authorList>
    </citation>
    <scope>NUCLEOTIDE SEQUENCE</scope>
    <source>
        <strain evidence="3">IFO1802</strain>
    </source>
</reference>
<accession>A0AA35JC79</accession>
<feature type="compositionally biased region" description="Low complexity" evidence="1">
    <location>
        <begin position="952"/>
        <end position="963"/>
    </location>
</feature>
<dbReference type="Gene3D" id="1.10.1000.11">
    <property type="entry name" value="Arf Nucleotide-binding Site Opener,domain 2"/>
    <property type="match status" value="1"/>
</dbReference>
<evidence type="ECO:0000259" key="2">
    <source>
        <dbReference type="PROSITE" id="PS50190"/>
    </source>
</evidence>
<name>A0AA35JC79_SACK1</name>
<feature type="compositionally biased region" description="Basic and acidic residues" evidence="1">
    <location>
        <begin position="32"/>
        <end position="42"/>
    </location>
</feature>
<feature type="compositionally biased region" description="Low complexity" evidence="1">
    <location>
        <begin position="984"/>
        <end position="1006"/>
    </location>
</feature>
<evidence type="ECO:0000313" key="3">
    <source>
        <dbReference type="EMBL" id="CAI4053933.1"/>
    </source>
</evidence>
<dbReference type="SMART" id="SM00222">
    <property type="entry name" value="Sec7"/>
    <property type="match status" value="1"/>
</dbReference>
<proteinExistence type="predicted"/>
<dbReference type="AlphaFoldDB" id="A0AA35JC79"/>
<dbReference type="PROSITE" id="PS50190">
    <property type="entry name" value="SEC7"/>
    <property type="match status" value="1"/>
</dbReference>
<feature type="compositionally biased region" description="Basic and acidic residues" evidence="1">
    <location>
        <begin position="116"/>
        <end position="134"/>
    </location>
</feature>
<dbReference type="InterPro" id="IPR035999">
    <property type="entry name" value="Sec7_dom_sf"/>
</dbReference>
<sequence>MNQSISSLIKLKFLHSNDKSGNKKGGANASTDTDRISEHEGYRSPFIQLAEIQEHTNNDDDKPNLKEFEPIKKHSKLSRIRRKMSRLDLNFKSSSEKGSEDDETADSQQIGNGQDFDERHSKPGNDAHSVEKVSELNLEKTTLINSGINKKNSTHTSLSLSPVKPAMEKFPSSNRFSRNYRKSQEYSLCNGERLASTLPIVSRISTSSSVGSSTTASRYFNPSKRAVAASSSSSSSSMKFNPLHTIPVDASPQIELTKHQDEASKKRFGRRRSRTVDVSDYINKNNTSRNKTPLSPPLFIRTIDEKNTNARTSVTMRSHGPLLCDENNISSSATNQLDTSYSDYQRLSRSRSQSTSFVQNKGSKRKSVEDENYTGKLSLPHGSGPTSVYDNKSNANSTVTGMSRRSSSIVNALSSFVNLRSSSLSSSKQQHLQQQHQLQQKLDVSLDDLPPIPAPEFSDSCKDFLVKLAPYGKFIGVILTEKEDEFKKNCLSYLLANCFEFKTDPLDIALRKLLMFLELPKESQQIDRLIMAFSVSYYKAQKSFSKKKAVECPWHNANQVYFITFSLLMLHTDYFNPNNKCKMTKHDFVDLVHNDKYSNGNEIPIDVLTYFYENVTAKESPKFNYFVMSPMALDNSIFDKDTFDTNFAITLSSNSMYSPIDMIRNGSIQSKESSLSPNFYPLTNTTSGSGIVPSTTGSSGPPNTPNNGTNFAAANNNSNRPASNSISSYFSYNPSSSSSGNATLVQDDINIYAHIANDSLNAANLFSEVSKYWNKNIMKTNLLRKEEHRYEKYYSILNDTKGGYLRFHKSQLNKLNLANFEILNDNNRPGYKNSDYKYCKILQMGGIMNLGMPGRKFSIVNSGRIHWKKEFAILTSFGLLLCDKMDWINPQMMKDPKSGTSNYIIDFKSGFSFVPGNMIDVYNGLFADYEQDSLGKSHFASLVLPYSHQHPAASHTNNATASSGIHRNSEGVFDTSSDEREDSTSSTVSAGSKSDSDSGTDSVSSAEDQHIVNADDNKVNNPEKDVLSTLRNENADCSLYLHTCHRNFIWKCANKYERDNWIDAINLFSAYDGCYVEIGSIANTICNKRKLTVSQRMERLKSIKSAKWEKMRKCESTLTLLGKCVPISTKTKTDMINRIRQLAVRMDWLIYEIKRNELFLSIIEEVTHKRQVGKSVIEDDKGEEEGLIKDADSDVIDDIEESFLFNQDSLQECVNDSSCSECSECSECSDQ</sequence>
<feature type="compositionally biased region" description="Polar residues" evidence="1">
    <location>
        <begin position="282"/>
        <end position="293"/>
    </location>
</feature>
<feature type="compositionally biased region" description="Polar residues" evidence="1">
    <location>
        <begin position="384"/>
        <end position="404"/>
    </location>
</feature>
<dbReference type="PANTHER" id="PTHR10663">
    <property type="entry name" value="GUANYL-NUCLEOTIDE EXCHANGE FACTOR"/>
    <property type="match status" value="1"/>
</dbReference>
<feature type="compositionally biased region" description="Basic and acidic residues" evidence="1">
    <location>
        <begin position="256"/>
        <end position="265"/>
    </location>
</feature>
<keyword evidence="4" id="KW-1185">Reference proteome</keyword>
<dbReference type="GeneID" id="80927758"/>
<dbReference type="Proteomes" id="UP001162087">
    <property type="component" value="Chromosome 16"/>
</dbReference>
<feature type="compositionally biased region" description="Basic and acidic residues" evidence="1">
    <location>
        <begin position="1007"/>
        <end position="1022"/>
    </location>
</feature>
<feature type="domain" description="SEC7" evidence="2">
    <location>
        <begin position="430"/>
        <end position="618"/>
    </location>
</feature>